<dbReference type="Proteomes" id="UP000823790">
    <property type="component" value="Unassembled WGS sequence"/>
</dbReference>
<evidence type="ECO:0000256" key="6">
    <source>
        <dbReference type="ARBA" id="ARBA00022679"/>
    </source>
</evidence>
<dbReference type="EC" id="2.7.1.25" evidence="13"/>
<dbReference type="InterPro" id="IPR044139">
    <property type="entry name" value="CysN_NoDQ_III"/>
</dbReference>
<keyword evidence="13 15" id="KW-0418">Kinase</keyword>
<feature type="active site" description="Phosphoserine intermediate" evidence="13">
    <location>
        <position position="515"/>
    </location>
</feature>
<reference evidence="15 16" key="1">
    <citation type="submission" date="2021-04" db="EMBL/GenBank/DDBJ databases">
        <authorList>
            <person name="Huq M.A."/>
        </authorList>
    </citation>
    <scope>NUCLEOTIDE SEQUENCE [LARGE SCALE GENOMIC DNA]</scope>
    <source>
        <strain evidence="15 16">MAH-13</strain>
    </source>
</reference>
<evidence type="ECO:0000313" key="16">
    <source>
        <dbReference type="Proteomes" id="UP000823790"/>
    </source>
</evidence>
<dbReference type="InterPro" id="IPR031157">
    <property type="entry name" value="G_TR_CS"/>
</dbReference>
<evidence type="ECO:0000256" key="3">
    <source>
        <dbReference type="ARBA" id="ARBA00004806"/>
    </source>
</evidence>
<dbReference type="InterPro" id="IPR059117">
    <property type="entry name" value="APS_kinase_dom"/>
</dbReference>
<comment type="similarity">
    <text evidence="4">In the C-terminal section; belongs to the APS kinase family.</text>
</comment>
<dbReference type="CDD" id="cd03695">
    <property type="entry name" value="CysN_NodQ_II"/>
    <property type="match status" value="1"/>
</dbReference>
<dbReference type="RefSeq" id="WP_209619184.1">
    <property type="nucleotide sequence ID" value="NZ_JAGJRS010000018.1"/>
</dbReference>
<dbReference type="SUPFAM" id="SSF50447">
    <property type="entry name" value="Translation proteins"/>
    <property type="match status" value="1"/>
</dbReference>
<feature type="binding site" evidence="13">
    <location>
        <begin position="441"/>
        <end position="448"/>
    </location>
    <ligand>
        <name>ATP</name>
        <dbReference type="ChEBI" id="CHEBI:30616"/>
    </ligand>
</feature>
<dbReference type="HAMAP" id="MF_00065">
    <property type="entry name" value="Adenylyl_sulf_kinase"/>
    <property type="match status" value="1"/>
</dbReference>
<dbReference type="PROSITE" id="PS00301">
    <property type="entry name" value="G_TR_1"/>
    <property type="match status" value="1"/>
</dbReference>
<dbReference type="InterPro" id="IPR009000">
    <property type="entry name" value="Transl_B-barrel_sf"/>
</dbReference>
<dbReference type="NCBIfam" id="NF003013">
    <property type="entry name" value="PRK03846.1"/>
    <property type="match status" value="1"/>
</dbReference>
<dbReference type="PROSITE" id="PS51722">
    <property type="entry name" value="G_TR_2"/>
    <property type="match status" value="1"/>
</dbReference>
<keyword evidence="13" id="KW-0597">Phosphoprotein</keyword>
<sequence length="605" mass="65753">MLRFITCGSVDDGKSTLLGRLLYDAGMLADDQLDALRRDSGKRGGAALDFALVTDGLDAEREQGITIDVAWRYFHTARRNFVVGDCPGHEQYTRNMATGASQVDLAVVLVDARKGLLPQTRRHTYICALLGIRRVILAVNKMDLVGLDADVYASIVEPYHALAASMGIASVNALPVVAPDGDNVGLRSMRMPWYRGPSLLELLETLDAEVAPPARFRLPVQWVNRPDQHFRGYAGTVCGGRVAVGDPVVVQPSGQVARVERIAGPSEDLSEASAGQAVTLCLDRELDISRGDVIATASDPAPVADQFGCHLVWFGDAPLLPNRSYLLRLGTAVVNARVTAIKHKIDVNTQAPLAARRLELNEVGYGNIDLDRPVAFERYADNRTLGGFVLIDRQSNATVACGMLDFALQRASNIHWQHTDVDKATRALAKGQQPLCLWFTGLSGAGKSTIANLVERKLAAQGFHTYLLDGDNLRHGLNVDLGFTAEARVENVRRVAEVAHLMVDAGLVVLVCVISPFASEREFARKRLGEGEFVEVFVDAPLADCEQRDPKGLYAKARAGKISNFTGIDSPYERPAAPELHLHAAGQRAEQLAEQVLAYLQERLG</sequence>
<dbReference type="CDD" id="cd02027">
    <property type="entry name" value="APSK"/>
    <property type="match status" value="1"/>
</dbReference>
<keyword evidence="10" id="KW-0342">GTP-binding</keyword>
<dbReference type="InterPro" id="IPR027417">
    <property type="entry name" value="P-loop_NTPase"/>
</dbReference>
<accession>A0ABS4DMX4</accession>
<evidence type="ECO:0000256" key="10">
    <source>
        <dbReference type="ARBA" id="ARBA00023134"/>
    </source>
</evidence>
<dbReference type="InterPro" id="IPR050100">
    <property type="entry name" value="TRAFAC_GTPase_members"/>
</dbReference>
<comment type="similarity">
    <text evidence="5">In the N-terminal section; belongs to the TRAFAC class translation factor GTPase superfamily. Classic translation factor GTPase family. CysN/NodQ subfamily.</text>
</comment>
<evidence type="ECO:0000256" key="12">
    <source>
        <dbReference type="ARBA" id="ARBA00049370"/>
    </source>
</evidence>
<evidence type="ECO:0000256" key="13">
    <source>
        <dbReference type="HAMAP-Rule" id="MF_00065"/>
    </source>
</evidence>
<evidence type="ECO:0000256" key="1">
    <source>
        <dbReference type="ARBA" id="ARBA00001823"/>
    </source>
</evidence>
<dbReference type="InterPro" id="IPR044138">
    <property type="entry name" value="CysN_II"/>
</dbReference>
<dbReference type="Pfam" id="PF00009">
    <property type="entry name" value="GTP_EFTU"/>
    <property type="match status" value="1"/>
</dbReference>
<dbReference type="Gene3D" id="3.40.50.300">
    <property type="entry name" value="P-loop containing nucleotide triphosphate hydrolases"/>
    <property type="match status" value="2"/>
</dbReference>
<dbReference type="SUPFAM" id="SSF50465">
    <property type="entry name" value="EF-Tu/eEF-1alpha/eIF2-gamma C-terminal domain"/>
    <property type="match status" value="1"/>
</dbReference>
<comment type="caution">
    <text evidence="15">The sequence shown here is derived from an EMBL/GenBank/DDBJ whole genome shotgun (WGS) entry which is preliminary data.</text>
</comment>
<comment type="function">
    <text evidence="13">Catalyzes the synthesis of activated sulfate.</text>
</comment>
<evidence type="ECO:0000256" key="5">
    <source>
        <dbReference type="ARBA" id="ARBA00007237"/>
    </source>
</evidence>
<dbReference type="EMBL" id="JAGJRS010000018">
    <property type="protein sequence ID" value="MBP1474425.1"/>
    <property type="molecule type" value="Genomic_DNA"/>
</dbReference>
<evidence type="ECO:0000256" key="11">
    <source>
        <dbReference type="ARBA" id="ARBA00023268"/>
    </source>
</evidence>
<dbReference type="NCBIfam" id="TIGR02034">
    <property type="entry name" value="CysN"/>
    <property type="match status" value="1"/>
</dbReference>
<dbReference type="PRINTS" id="PR00315">
    <property type="entry name" value="ELONGATNFCT"/>
</dbReference>
<dbReference type="NCBIfam" id="NF004035">
    <property type="entry name" value="PRK05506.1"/>
    <property type="match status" value="1"/>
</dbReference>
<dbReference type="NCBIfam" id="TIGR00455">
    <property type="entry name" value="apsK"/>
    <property type="match status" value="1"/>
</dbReference>
<dbReference type="Gene3D" id="2.40.30.10">
    <property type="entry name" value="Translation factors"/>
    <property type="match status" value="2"/>
</dbReference>
<dbReference type="CDD" id="cd04166">
    <property type="entry name" value="CysN_ATPS"/>
    <property type="match status" value="1"/>
</dbReference>
<comment type="catalytic activity">
    <reaction evidence="1 13">
        <text>adenosine 5'-phosphosulfate + ATP = 3'-phosphoadenylyl sulfate + ADP + H(+)</text>
        <dbReference type="Rhea" id="RHEA:24152"/>
        <dbReference type="ChEBI" id="CHEBI:15378"/>
        <dbReference type="ChEBI" id="CHEBI:30616"/>
        <dbReference type="ChEBI" id="CHEBI:58243"/>
        <dbReference type="ChEBI" id="CHEBI:58339"/>
        <dbReference type="ChEBI" id="CHEBI:456216"/>
        <dbReference type="EC" id="2.7.1.25"/>
    </reaction>
</comment>
<comment type="pathway">
    <text evidence="3 13">Sulfur metabolism; hydrogen sulfide biosynthesis; sulfite from sulfate: step 2/3.</text>
</comment>
<feature type="domain" description="Tr-type G" evidence="14">
    <location>
        <begin position="1"/>
        <end position="214"/>
    </location>
</feature>
<dbReference type="InterPro" id="IPR000795">
    <property type="entry name" value="T_Tr_GTP-bd_dom"/>
</dbReference>
<keyword evidence="9 13" id="KW-0067">ATP-binding</keyword>
<keyword evidence="7" id="KW-0548">Nucleotidyltransferase</keyword>
<evidence type="ECO:0000256" key="4">
    <source>
        <dbReference type="ARBA" id="ARBA00005438"/>
    </source>
</evidence>
<proteinExistence type="inferred from homology"/>
<organism evidence="15 16">
    <name type="scientific">Frateuria flava</name>
    <dbReference type="NCBI Taxonomy" id="2821489"/>
    <lineage>
        <taxon>Bacteria</taxon>
        <taxon>Pseudomonadati</taxon>
        <taxon>Pseudomonadota</taxon>
        <taxon>Gammaproteobacteria</taxon>
        <taxon>Lysobacterales</taxon>
        <taxon>Rhodanobacteraceae</taxon>
        <taxon>Frateuria</taxon>
    </lineage>
</organism>
<dbReference type="InterPro" id="IPR009001">
    <property type="entry name" value="Transl_elong_EF1A/Init_IF2_C"/>
</dbReference>
<dbReference type="Pfam" id="PF22594">
    <property type="entry name" value="GTP-eEF1A_C"/>
    <property type="match status" value="1"/>
</dbReference>
<evidence type="ECO:0000259" key="14">
    <source>
        <dbReference type="PROSITE" id="PS51722"/>
    </source>
</evidence>
<keyword evidence="6 13" id="KW-0808">Transferase</keyword>
<evidence type="ECO:0000256" key="8">
    <source>
        <dbReference type="ARBA" id="ARBA00022741"/>
    </source>
</evidence>
<dbReference type="PANTHER" id="PTHR23115">
    <property type="entry name" value="TRANSLATION FACTOR"/>
    <property type="match status" value="1"/>
</dbReference>
<dbReference type="CDD" id="cd04095">
    <property type="entry name" value="CysN_NoDQ_III"/>
    <property type="match status" value="1"/>
</dbReference>
<evidence type="ECO:0000313" key="15">
    <source>
        <dbReference type="EMBL" id="MBP1474425.1"/>
    </source>
</evidence>
<comment type="similarity">
    <text evidence="13">Belongs to the APS kinase family.</text>
</comment>
<evidence type="ECO:0000256" key="7">
    <source>
        <dbReference type="ARBA" id="ARBA00022695"/>
    </source>
</evidence>
<comment type="function">
    <text evidence="2">APS kinase catalyzes the synthesis of activated sulfate.</text>
</comment>
<keyword evidence="8 13" id="KW-0547">Nucleotide-binding</keyword>
<evidence type="ECO:0000256" key="9">
    <source>
        <dbReference type="ARBA" id="ARBA00022840"/>
    </source>
</evidence>
<keyword evidence="11" id="KW-0511">Multifunctional enzyme</keyword>
<dbReference type="InterPro" id="IPR011779">
    <property type="entry name" value="SO4_adenylTrfase_lsu"/>
</dbReference>
<dbReference type="InterPro" id="IPR002891">
    <property type="entry name" value="APS"/>
</dbReference>
<dbReference type="InterPro" id="IPR041757">
    <property type="entry name" value="CysN_GTP-bd"/>
</dbReference>
<dbReference type="GO" id="GO:0004020">
    <property type="term" value="F:adenylylsulfate kinase activity"/>
    <property type="evidence" value="ECO:0007669"/>
    <property type="project" value="UniProtKB-EC"/>
</dbReference>
<comment type="catalytic activity">
    <reaction evidence="12">
        <text>sulfate + ATP + H(+) = adenosine 5'-phosphosulfate + diphosphate</text>
        <dbReference type="Rhea" id="RHEA:18133"/>
        <dbReference type="ChEBI" id="CHEBI:15378"/>
        <dbReference type="ChEBI" id="CHEBI:16189"/>
        <dbReference type="ChEBI" id="CHEBI:30616"/>
        <dbReference type="ChEBI" id="CHEBI:33019"/>
        <dbReference type="ChEBI" id="CHEBI:58243"/>
        <dbReference type="EC" id="2.7.7.4"/>
    </reaction>
</comment>
<gene>
    <name evidence="13 15" type="primary">cysC</name>
    <name evidence="15" type="ORF">J7I44_08935</name>
</gene>
<evidence type="ECO:0000256" key="2">
    <source>
        <dbReference type="ARBA" id="ARBA00002357"/>
    </source>
</evidence>
<protein>
    <recommendedName>
        <fullName evidence="13">Adenylyl-sulfate kinase</fullName>
        <ecNumber evidence="13">2.7.1.25</ecNumber>
    </recommendedName>
    <alternativeName>
        <fullName evidence="13">APS kinase</fullName>
    </alternativeName>
    <alternativeName>
        <fullName evidence="13">ATP adenosine-5'-phosphosulfate 3'-phosphotransferase</fullName>
    </alternativeName>
    <alternativeName>
        <fullName evidence="13">Adenosine-5'-phosphosulfate kinase</fullName>
    </alternativeName>
</protein>
<dbReference type="SUPFAM" id="SSF52540">
    <property type="entry name" value="P-loop containing nucleoside triphosphate hydrolases"/>
    <property type="match status" value="2"/>
</dbReference>
<keyword evidence="16" id="KW-1185">Reference proteome</keyword>
<dbReference type="Pfam" id="PF01583">
    <property type="entry name" value="APS_kinase"/>
    <property type="match status" value="1"/>
</dbReference>
<name>A0ABS4DMX4_9GAMM</name>
<dbReference type="InterPro" id="IPR054696">
    <property type="entry name" value="GTP-eEF1A_C"/>
</dbReference>